<dbReference type="Proteomes" id="UP000230251">
    <property type="component" value="Unassembled WGS sequence"/>
</dbReference>
<reference evidence="2" key="1">
    <citation type="submission" date="2017-09" db="EMBL/GenBank/DDBJ databases">
        <title>Depth-based differentiation of microbial function through sediment-hosted aquifers and enrichment of novel symbionts in the deep terrestrial subsurface.</title>
        <authorList>
            <person name="Probst A.J."/>
            <person name="Ladd B."/>
            <person name="Jarett J.K."/>
            <person name="Geller-Mcgrath D.E."/>
            <person name="Sieber C.M.K."/>
            <person name="Emerson J.B."/>
            <person name="Anantharaman K."/>
            <person name="Thomas B.C."/>
            <person name="Malmstrom R."/>
            <person name="Stieglmeier M."/>
            <person name="Klingl A."/>
            <person name="Woyke T."/>
            <person name="Ryan C.M."/>
            <person name="Banfield J.F."/>
        </authorList>
    </citation>
    <scope>NUCLEOTIDE SEQUENCE [LARGE SCALE GENOMIC DNA]</scope>
</reference>
<name>A0A2M8EN14_9BACT</name>
<gene>
    <name evidence="1" type="ORF">CO057_04390</name>
</gene>
<accession>A0A2M8EN14</accession>
<dbReference type="EMBL" id="PFSI01000067">
    <property type="protein sequence ID" value="PJC24126.1"/>
    <property type="molecule type" value="Genomic_DNA"/>
</dbReference>
<comment type="caution">
    <text evidence="1">The sequence shown here is derived from an EMBL/GenBank/DDBJ whole genome shotgun (WGS) entry which is preliminary data.</text>
</comment>
<sequence length="305" mass="32205">MKIGFRWLGFVLILSLLISVDSVYATMSSTNYQINWDSISAGGDDTSSSSSYILRDSIGLQGTGNSSSTSYSVNFGYRAGVFDQTADFTIYIQDRASQVSATLATSTTVTVTSTSGFADGDYIALVQDEGSSQNTAIGKISSISSPIITVDSWTYSAALPAPNGTDDYVYSLDATTLSLGTLVPGNISTSIIAWEVTAEVDDGFSVYFYEDQDLTSGSNTIDDVSDGSVNGVQDEYGARSSDTTLALSTFDTVDTAITSTAQQIASESATSFDTRGFITLKATVDGTVADGTYTQNLTLMYVGDY</sequence>
<proteinExistence type="predicted"/>
<protein>
    <submittedName>
        <fullName evidence="1">Uncharacterized protein</fullName>
    </submittedName>
</protein>
<organism evidence="1 2">
    <name type="scientific">Candidatus Uhrbacteria bacterium CG_4_9_14_0_2_um_filter_41_50</name>
    <dbReference type="NCBI Taxonomy" id="1975031"/>
    <lineage>
        <taxon>Bacteria</taxon>
        <taxon>Candidatus Uhriibacteriota</taxon>
    </lineage>
</organism>
<evidence type="ECO:0000313" key="2">
    <source>
        <dbReference type="Proteomes" id="UP000230251"/>
    </source>
</evidence>
<dbReference type="AlphaFoldDB" id="A0A2M8EN14"/>
<evidence type="ECO:0000313" key="1">
    <source>
        <dbReference type="EMBL" id="PJC24126.1"/>
    </source>
</evidence>